<feature type="signal peptide" evidence="2">
    <location>
        <begin position="1"/>
        <end position="18"/>
    </location>
</feature>
<dbReference type="SMART" id="SM00181">
    <property type="entry name" value="EGF"/>
    <property type="match status" value="1"/>
</dbReference>
<dbReference type="PROSITE" id="PS50026">
    <property type="entry name" value="EGF_3"/>
    <property type="match status" value="1"/>
</dbReference>
<dbReference type="GeneID" id="106066768"/>
<accession>A0A9W3A6Y2</accession>
<dbReference type="PROSITE" id="PS51390">
    <property type="entry name" value="WAP"/>
    <property type="match status" value="1"/>
</dbReference>
<dbReference type="GO" id="GO:0030414">
    <property type="term" value="F:peptidase inhibitor activity"/>
    <property type="evidence" value="ECO:0007669"/>
    <property type="project" value="InterPro"/>
</dbReference>
<protein>
    <submittedName>
        <fullName evidence="6">Neurogenic locus notch homolog protein 3-like</fullName>
    </submittedName>
</protein>
<reference evidence="6" key="1">
    <citation type="submission" date="2025-08" db="UniProtKB">
        <authorList>
            <consortium name="RefSeq"/>
        </authorList>
    </citation>
    <scope>IDENTIFICATION</scope>
</reference>
<evidence type="ECO:0000313" key="5">
    <source>
        <dbReference type="Proteomes" id="UP001165740"/>
    </source>
</evidence>
<feature type="chain" id="PRO_5040770591" evidence="2">
    <location>
        <begin position="19"/>
        <end position="154"/>
    </location>
</feature>
<dbReference type="Proteomes" id="UP001165740">
    <property type="component" value="Chromosome 4"/>
</dbReference>
<dbReference type="SUPFAM" id="SSF57196">
    <property type="entry name" value="EGF/Laminin"/>
    <property type="match status" value="1"/>
</dbReference>
<organism evidence="5 6">
    <name type="scientific">Biomphalaria glabrata</name>
    <name type="common">Bloodfluke planorb</name>
    <name type="synonym">Freshwater snail</name>
    <dbReference type="NCBI Taxonomy" id="6526"/>
    <lineage>
        <taxon>Eukaryota</taxon>
        <taxon>Metazoa</taxon>
        <taxon>Spiralia</taxon>
        <taxon>Lophotrochozoa</taxon>
        <taxon>Mollusca</taxon>
        <taxon>Gastropoda</taxon>
        <taxon>Heterobranchia</taxon>
        <taxon>Euthyneura</taxon>
        <taxon>Panpulmonata</taxon>
        <taxon>Hygrophila</taxon>
        <taxon>Lymnaeoidea</taxon>
        <taxon>Planorbidae</taxon>
        <taxon>Biomphalaria</taxon>
    </lineage>
</organism>
<name>A0A9W3A6Y2_BIOGL</name>
<evidence type="ECO:0000256" key="2">
    <source>
        <dbReference type="SAM" id="SignalP"/>
    </source>
</evidence>
<evidence type="ECO:0000256" key="1">
    <source>
        <dbReference type="PROSITE-ProRule" id="PRU00076"/>
    </source>
</evidence>
<feature type="disulfide bond" evidence="1">
    <location>
        <begin position="46"/>
        <end position="55"/>
    </location>
</feature>
<proteinExistence type="predicted"/>
<dbReference type="PROSITE" id="PS01186">
    <property type="entry name" value="EGF_2"/>
    <property type="match status" value="1"/>
</dbReference>
<evidence type="ECO:0000259" key="4">
    <source>
        <dbReference type="PROSITE" id="PS51390"/>
    </source>
</evidence>
<comment type="caution">
    <text evidence="1">Lacks conserved residue(s) required for the propagation of feature annotation.</text>
</comment>
<keyword evidence="1" id="KW-0245">EGF-like domain</keyword>
<evidence type="ECO:0000259" key="3">
    <source>
        <dbReference type="PROSITE" id="PS50026"/>
    </source>
</evidence>
<dbReference type="OrthoDB" id="4405280at2759"/>
<feature type="domain" description="EGF-like" evidence="3">
    <location>
        <begin position="21"/>
        <end position="56"/>
    </location>
</feature>
<dbReference type="InterPro" id="IPR008197">
    <property type="entry name" value="WAP_dom"/>
</dbReference>
<sequence length="154" mass="16274">MLNCVFSLLLLVRLGSEALLEDDPCEGFCFHGGTCEAPASIPYCKCLPGFTGKRCQILTVVQGTCPTKGLCSGDRCVSDSDCDDQRCCPSTCGGSVCTHVPEVDVNLAALCKSVKCLLNTSCRLAVSCDGCPPLVTCIQNHLLEEGHSSILPLK</sequence>
<dbReference type="Pfam" id="PF00008">
    <property type="entry name" value="EGF"/>
    <property type="match status" value="1"/>
</dbReference>
<keyword evidence="2" id="KW-0732">Signal</keyword>
<dbReference type="Gene3D" id="2.10.25.10">
    <property type="entry name" value="Laminin"/>
    <property type="match status" value="1"/>
</dbReference>
<feature type="domain" description="WAP" evidence="4">
    <location>
        <begin position="58"/>
        <end position="102"/>
    </location>
</feature>
<gene>
    <name evidence="6" type="primary">LOC106066768</name>
</gene>
<dbReference type="RefSeq" id="XP_055882975.1">
    <property type="nucleotide sequence ID" value="XM_056027000.1"/>
</dbReference>
<keyword evidence="5" id="KW-1185">Reference proteome</keyword>
<dbReference type="GO" id="GO:0005576">
    <property type="term" value="C:extracellular region"/>
    <property type="evidence" value="ECO:0007669"/>
    <property type="project" value="InterPro"/>
</dbReference>
<dbReference type="PROSITE" id="PS00022">
    <property type="entry name" value="EGF_1"/>
    <property type="match status" value="1"/>
</dbReference>
<feature type="disulfide bond" evidence="1">
    <location>
        <begin position="25"/>
        <end position="35"/>
    </location>
</feature>
<dbReference type="InterPro" id="IPR000742">
    <property type="entry name" value="EGF"/>
</dbReference>
<evidence type="ECO:0000313" key="6">
    <source>
        <dbReference type="RefSeq" id="XP_055882975.1"/>
    </source>
</evidence>
<keyword evidence="1" id="KW-1015">Disulfide bond</keyword>
<dbReference type="AlphaFoldDB" id="A0A9W3A6Y2"/>